<dbReference type="Proteomes" id="UP000800040">
    <property type="component" value="Unassembled WGS sequence"/>
</dbReference>
<protein>
    <submittedName>
        <fullName evidence="1">Uncharacterized protein</fullName>
    </submittedName>
</protein>
<sequence>MIVLPSLCCATCCAAPSTPLQHPSFAAQVASNDALFALFNKVARNPSLGRTRGSLQRGCSNTAGLFYLCLSAASTSWHRRSTSHMAIVGLQPSSRPLFQLTTMSYPTHCYAALCLAQTLHRAIVAAHGWLWLECIHPKQRKVRQFNIVPRRMGWSRGLSLLGRPCHSLRAALYRSDLYLNSPSHTVLCTKANFPPVKIFSNVSQLIQVAGLHPLVVYRYFDACTRLPRHIALSVRGPTPAACRSSGVILI</sequence>
<dbReference type="EMBL" id="ML975286">
    <property type="protein sequence ID" value="KAF1835474.1"/>
    <property type="molecule type" value="Genomic_DNA"/>
</dbReference>
<dbReference type="AlphaFoldDB" id="A0A6A5KM88"/>
<accession>A0A6A5KM88</accession>
<reference evidence="1" key="1">
    <citation type="submission" date="2020-01" db="EMBL/GenBank/DDBJ databases">
        <authorList>
            <consortium name="DOE Joint Genome Institute"/>
            <person name="Haridas S."/>
            <person name="Albert R."/>
            <person name="Binder M."/>
            <person name="Bloem J."/>
            <person name="Labutti K."/>
            <person name="Salamov A."/>
            <person name="Andreopoulos B."/>
            <person name="Baker S.E."/>
            <person name="Barry K."/>
            <person name="Bills G."/>
            <person name="Bluhm B.H."/>
            <person name="Cannon C."/>
            <person name="Castanera R."/>
            <person name="Culley D.E."/>
            <person name="Daum C."/>
            <person name="Ezra D."/>
            <person name="Gonzalez J.B."/>
            <person name="Henrissat B."/>
            <person name="Kuo A."/>
            <person name="Liang C."/>
            <person name="Lipzen A."/>
            <person name="Lutzoni F."/>
            <person name="Magnuson J."/>
            <person name="Mondo S."/>
            <person name="Nolan M."/>
            <person name="Ohm R."/>
            <person name="Pangilinan J."/>
            <person name="Park H.-J."/>
            <person name="Ramirez L."/>
            <person name="Alfaro M."/>
            <person name="Sun H."/>
            <person name="Tritt A."/>
            <person name="Yoshinaga Y."/>
            <person name="Zwiers L.-H."/>
            <person name="Turgeon B.G."/>
            <person name="Goodwin S.B."/>
            <person name="Spatafora J.W."/>
            <person name="Crous P.W."/>
            <person name="Grigoriev I.V."/>
        </authorList>
    </citation>
    <scope>NUCLEOTIDE SEQUENCE</scope>
    <source>
        <strain evidence="1">P77</strain>
    </source>
</reference>
<gene>
    <name evidence="1" type="ORF">BDW02DRAFT_283646</name>
</gene>
<organism evidence="1 2">
    <name type="scientific">Decorospora gaudefroyi</name>
    <dbReference type="NCBI Taxonomy" id="184978"/>
    <lineage>
        <taxon>Eukaryota</taxon>
        <taxon>Fungi</taxon>
        <taxon>Dikarya</taxon>
        <taxon>Ascomycota</taxon>
        <taxon>Pezizomycotina</taxon>
        <taxon>Dothideomycetes</taxon>
        <taxon>Pleosporomycetidae</taxon>
        <taxon>Pleosporales</taxon>
        <taxon>Pleosporineae</taxon>
        <taxon>Pleosporaceae</taxon>
        <taxon>Decorospora</taxon>
    </lineage>
</organism>
<evidence type="ECO:0000313" key="2">
    <source>
        <dbReference type="Proteomes" id="UP000800040"/>
    </source>
</evidence>
<proteinExistence type="predicted"/>
<evidence type="ECO:0000313" key="1">
    <source>
        <dbReference type="EMBL" id="KAF1835474.1"/>
    </source>
</evidence>
<keyword evidence="2" id="KW-1185">Reference proteome</keyword>
<dbReference type="OrthoDB" id="10661582at2759"/>
<name>A0A6A5KM88_9PLEO</name>